<dbReference type="EC" id="2.7.1.-" evidence="5"/>
<organism evidence="6 7">
    <name type="scientific">Nannocystis pusilla</name>
    <dbReference type="NCBI Taxonomy" id="889268"/>
    <lineage>
        <taxon>Bacteria</taxon>
        <taxon>Pseudomonadati</taxon>
        <taxon>Myxococcota</taxon>
        <taxon>Polyangia</taxon>
        <taxon>Nannocystales</taxon>
        <taxon>Nannocystaceae</taxon>
        <taxon>Nannocystis</taxon>
    </lineage>
</organism>
<dbReference type="PANTHER" id="PTHR12684">
    <property type="entry name" value="PUTATIVE PHOSPHOTRANSFERASE"/>
    <property type="match status" value="1"/>
</dbReference>
<dbReference type="GO" id="GO:0000215">
    <property type="term" value="F:tRNA 2'-phosphotransferase activity"/>
    <property type="evidence" value="ECO:0007669"/>
    <property type="project" value="TreeGrafter"/>
</dbReference>
<keyword evidence="7" id="KW-1185">Reference proteome</keyword>
<evidence type="ECO:0000256" key="2">
    <source>
        <dbReference type="ARBA" id="ARBA00022679"/>
    </source>
</evidence>
<dbReference type="AlphaFoldDB" id="A0A9X3EPF8"/>
<reference evidence="6" key="1">
    <citation type="submission" date="2022-11" db="EMBL/GenBank/DDBJ databases">
        <title>Minimal conservation of predation-associated metabolite biosynthetic gene clusters underscores biosynthetic potential of Myxococcota including descriptions for ten novel species: Archangium lansinium sp. nov., Myxococcus landrumus sp. nov., Nannocystis bai.</title>
        <authorList>
            <person name="Ahearne A."/>
            <person name="Stevens C."/>
            <person name="Phillips K."/>
        </authorList>
    </citation>
    <scope>NUCLEOTIDE SEQUENCE</scope>
    <source>
        <strain evidence="6">Na p29</strain>
    </source>
</reference>
<dbReference type="EMBL" id="JAPNKE010000002">
    <property type="protein sequence ID" value="MCY1007520.1"/>
    <property type="molecule type" value="Genomic_DNA"/>
</dbReference>
<evidence type="ECO:0000256" key="3">
    <source>
        <dbReference type="ARBA" id="ARBA00023027"/>
    </source>
</evidence>
<evidence type="ECO:0000256" key="5">
    <source>
        <dbReference type="HAMAP-Rule" id="MF_00299"/>
    </source>
</evidence>
<comment type="function">
    <text evidence="4 5">Removes the 2'-phosphate from RNA via an intermediate in which the phosphate is ADP-ribosylated by NAD followed by a presumed transesterification to release the RNA and generate ADP-ribose 1''-2''-cyclic phosphate (APPR&gt;P). May function as an ADP-ribosylase.</text>
</comment>
<sequence>MAGHGRELRVRLSKFLSLHLRHDPAGLGLELEPGGWVTVEALLAACARKQRPISRAQLEEVVRTSDKQRFAFDETKTKIRANQGHTVAVDLQLVPAAPPPILYHGTGERSVAAILREGLLKMRRHHVHLSADAVTAHRVGARHGRPAVLKIDAAAMVDAGFVFYRAENGVWLVEHVPPDYLSGP</sequence>
<dbReference type="PANTHER" id="PTHR12684:SF2">
    <property type="entry name" value="TRNA 2'-PHOSPHOTRANSFERASE 1"/>
    <property type="match status" value="1"/>
</dbReference>
<comment type="similarity">
    <text evidence="1 5">Belongs to the KptA/TPT1 family.</text>
</comment>
<dbReference type="RefSeq" id="WP_267770152.1">
    <property type="nucleotide sequence ID" value="NZ_JAPNKE010000002.1"/>
</dbReference>
<keyword evidence="2 5" id="KW-0808">Transferase</keyword>
<evidence type="ECO:0000313" key="7">
    <source>
        <dbReference type="Proteomes" id="UP001150924"/>
    </source>
</evidence>
<dbReference type="GO" id="GO:0006388">
    <property type="term" value="P:tRNA splicing, via endonucleolytic cleavage and ligation"/>
    <property type="evidence" value="ECO:0007669"/>
    <property type="project" value="UniProtKB-UniRule"/>
</dbReference>
<dbReference type="Gene3D" id="3.20.170.30">
    <property type="match status" value="1"/>
</dbReference>
<dbReference type="NCBIfam" id="NF002014">
    <property type="entry name" value="PRK00819.1-4"/>
    <property type="match status" value="1"/>
</dbReference>
<dbReference type="Gene3D" id="1.10.10.970">
    <property type="entry name" value="RNA 2'-phosphotransferase, Tpt1/KptA family, N-terminal domain"/>
    <property type="match status" value="1"/>
</dbReference>
<gene>
    <name evidence="5" type="primary">kptA</name>
    <name evidence="6" type="ORF">OV079_18600</name>
</gene>
<evidence type="ECO:0000256" key="1">
    <source>
        <dbReference type="ARBA" id="ARBA00009836"/>
    </source>
</evidence>
<comment type="caution">
    <text evidence="6">The sequence shown here is derived from an EMBL/GenBank/DDBJ whole genome shotgun (WGS) entry which is preliminary data.</text>
</comment>
<dbReference type="SUPFAM" id="SSF56399">
    <property type="entry name" value="ADP-ribosylation"/>
    <property type="match status" value="1"/>
</dbReference>
<accession>A0A9X3EPF8</accession>
<keyword evidence="3 5" id="KW-0520">NAD</keyword>
<evidence type="ECO:0000313" key="6">
    <source>
        <dbReference type="EMBL" id="MCY1007520.1"/>
    </source>
</evidence>
<dbReference type="InterPro" id="IPR022928">
    <property type="entry name" value="RNA_2'-PTrans_KptA"/>
</dbReference>
<name>A0A9X3EPF8_9BACT</name>
<proteinExistence type="inferred from homology"/>
<dbReference type="InterPro" id="IPR002745">
    <property type="entry name" value="Ptrans_KptA/Tpt1"/>
</dbReference>
<dbReference type="InterPro" id="IPR042081">
    <property type="entry name" value="RNA_2'-PTrans_C"/>
</dbReference>
<dbReference type="GO" id="GO:0003950">
    <property type="term" value="F:NAD+ poly-ADP-ribosyltransferase activity"/>
    <property type="evidence" value="ECO:0007669"/>
    <property type="project" value="InterPro"/>
</dbReference>
<dbReference type="InterPro" id="IPR042080">
    <property type="entry name" value="RNA_2'-PTrans_N"/>
</dbReference>
<dbReference type="Pfam" id="PF01885">
    <property type="entry name" value="PTS_2-RNA"/>
    <property type="match status" value="1"/>
</dbReference>
<dbReference type="HAMAP" id="MF_00299">
    <property type="entry name" value="KptA"/>
    <property type="match status" value="1"/>
</dbReference>
<dbReference type="Proteomes" id="UP001150924">
    <property type="component" value="Unassembled WGS sequence"/>
</dbReference>
<evidence type="ECO:0000256" key="4">
    <source>
        <dbReference type="ARBA" id="ARBA00025212"/>
    </source>
</evidence>
<protein>
    <recommendedName>
        <fullName evidence="5">Probable RNA 2'-phosphotransferase</fullName>
        <ecNumber evidence="5">2.7.1.-</ecNumber>
    </recommendedName>
</protein>